<dbReference type="PROSITE" id="PS51257">
    <property type="entry name" value="PROKAR_LIPOPROTEIN"/>
    <property type="match status" value="1"/>
</dbReference>
<keyword evidence="4 5" id="KW-0732">Signal</keyword>
<accession>A0ABV9YWG1</accession>
<dbReference type="Proteomes" id="UP001595947">
    <property type="component" value="Unassembled WGS sequence"/>
</dbReference>
<proteinExistence type="predicted"/>
<evidence type="ECO:0000256" key="3">
    <source>
        <dbReference type="ARBA" id="ARBA00022723"/>
    </source>
</evidence>
<dbReference type="EMBL" id="JBHSIV010000028">
    <property type="protein sequence ID" value="MFC5064946.1"/>
    <property type="molecule type" value="Genomic_DNA"/>
</dbReference>
<feature type="signal peptide" evidence="5">
    <location>
        <begin position="1"/>
        <end position="22"/>
    </location>
</feature>
<keyword evidence="2" id="KW-0813">Transport</keyword>
<keyword evidence="7" id="KW-1185">Reference proteome</keyword>
<name>A0ABV9YWG1_9PSEU</name>
<dbReference type="RefSeq" id="WP_378038284.1">
    <property type="nucleotide sequence ID" value="NZ_JBHSIV010000028.1"/>
</dbReference>
<dbReference type="InterPro" id="IPR006311">
    <property type="entry name" value="TAT_signal"/>
</dbReference>
<dbReference type="PROSITE" id="PS51318">
    <property type="entry name" value="TAT"/>
    <property type="match status" value="1"/>
</dbReference>
<feature type="chain" id="PRO_5046635127" evidence="5">
    <location>
        <begin position="23"/>
        <end position="314"/>
    </location>
</feature>
<organism evidence="6 7">
    <name type="scientific">Actinomycetospora atypica</name>
    <dbReference type="NCBI Taxonomy" id="1290095"/>
    <lineage>
        <taxon>Bacteria</taxon>
        <taxon>Bacillati</taxon>
        <taxon>Actinomycetota</taxon>
        <taxon>Actinomycetes</taxon>
        <taxon>Pseudonocardiales</taxon>
        <taxon>Pseudonocardiaceae</taxon>
        <taxon>Actinomycetospora</taxon>
    </lineage>
</organism>
<sequence>MSLVRRVALTVGGSLTALTLVAGCGSSEAPAPAASPAPPAQAAPAGTLTVVATTNVWGAVASAVAGPDAKVTSIINDPAGDPHSYESTPADAASINEADVVVANGGGYDEFAEKIADADPAAKAKTISAFDLRADQADENEHVWFDPTAVKGVAAQVAQRLGAAEPAQAAALQQRAQAFSARVDQAAAQTAQIGAAKPGTRVISTEPIAHYLLETAGVEDTTPQDFVEAVENETDPSASSLVQVRDALTARTVGALVFNPQTETPVVAGLRDTANAAGVPVVEVTETLPGGVTDYLQWVDSTRAALARAVGAPA</sequence>
<keyword evidence="3" id="KW-0479">Metal-binding</keyword>
<evidence type="ECO:0000256" key="2">
    <source>
        <dbReference type="ARBA" id="ARBA00022448"/>
    </source>
</evidence>
<dbReference type="SUPFAM" id="SSF53807">
    <property type="entry name" value="Helical backbone' metal receptor"/>
    <property type="match status" value="1"/>
</dbReference>
<reference evidence="7" key="1">
    <citation type="journal article" date="2019" name="Int. J. Syst. Evol. Microbiol.">
        <title>The Global Catalogue of Microorganisms (GCM) 10K type strain sequencing project: providing services to taxonomists for standard genome sequencing and annotation.</title>
        <authorList>
            <consortium name="The Broad Institute Genomics Platform"/>
            <consortium name="The Broad Institute Genome Sequencing Center for Infectious Disease"/>
            <person name="Wu L."/>
            <person name="Ma J."/>
        </authorList>
    </citation>
    <scope>NUCLEOTIDE SEQUENCE [LARGE SCALE GENOMIC DNA]</scope>
    <source>
        <strain evidence="7">CGMCC 4.7093</strain>
    </source>
</reference>
<dbReference type="PANTHER" id="PTHR42953">
    <property type="entry name" value="HIGH-AFFINITY ZINC UPTAKE SYSTEM PROTEIN ZNUA-RELATED"/>
    <property type="match status" value="1"/>
</dbReference>
<gene>
    <name evidence="6" type="ORF">ACFPBZ_22170</name>
</gene>
<dbReference type="PANTHER" id="PTHR42953:SF1">
    <property type="entry name" value="METAL-BINDING PROTEIN HI_0362-RELATED"/>
    <property type="match status" value="1"/>
</dbReference>
<dbReference type="InterPro" id="IPR050492">
    <property type="entry name" value="Bact_metal-bind_prot9"/>
</dbReference>
<dbReference type="InterPro" id="IPR006127">
    <property type="entry name" value="ZnuA-like"/>
</dbReference>
<evidence type="ECO:0000256" key="4">
    <source>
        <dbReference type="ARBA" id="ARBA00022729"/>
    </source>
</evidence>
<dbReference type="Gene3D" id="3.40.50.1980">
    <property type="entry name" value="Nitrogenase molybdenum iron protein domain"/>
    <property type="match status" value="2"/>
</dbReference>
<evidence type="ECO:0000256" key="1">
    <source>
        <dbReference type="ARBA" id="ARBA00004196"/>
    </source>
</evidence>
<protein>
    <submittedName>
        <fullName evidence="6">Metal ABC transporter solute-binding protein, Zn/Mn family</fullName>
    </submittedName>
</protein>
<evidence type="ECO:0000313" key="6">
    <source>
        <dbReference type="EMBL" id="MFC5064946.1"/>
    </source>
</evidence>
<dbReference type="Pfam" id="PF01297">
    <property type="entry name" value="ZnuA"/>
    <property type="match status" value="1"/>
</dbReference>
<comment type="caution">
    <text evidence="6">The sequence shown here is derived from an EMBL/GenBank/DDBJ whole genome shotgun (WGS) entry which is preliminary data.</text>
</comment>
<evidence type="ECO:0000256" key="5">
    <source>
        <dbReference type="SAM" id="SignalP"/>
    </source>
</evidence>
<comment type="subcellular location">
    <subcellularLocation>
        <location evidence="1">Cell envelope</location>
    </subcellularLocation>
</comment>
<evidence type="ECO:0000313" key="7">
    <source>
        <dbReference type="Proteomes" id="UP001595947"/>
    </source>
</evidence>